<feature type="active site" description="Nucleophile" evidence="7">
    <location>
        <position position="249"/>
    </location>
</feature>
<dbReference type="GO" id="GO:0008360">
    <property type="term" value="P:regulation of cell shape"/>
    <property type="evidence" value="ECO:0007669"/>
    <property type="project" value="UniProtKB-UniRule"/>
</dbReference>
<dbReference type="GO" id="GO:0018104">
    <property type="term" value="P:peptidoglycan-protein cross-linking"/>
    <property type="evidence" value="ECO:0007669"/>
    <property type="project" value="TreeGrafter"/>
</dbReference>
<dbReference type="GO" id="GO:0016740">
    <property type="term" value="F:transferase activity"/>
    <property type="evidence" value="ECO:0007669"/>
    <property type="project" value="UniProtKB-KW"/>
</dbReference>
<dbReference type="GO" id="GO:0071555">
    <property type="term" value="P:cell wall organization"/>
    <property type="evidence" value="ECO:0007669"/>
    <property type="project" value="UniProtKB-UniRule"/>
</dbReference>
<evidence type="ECO:0000259" key="8">
    <source>
        <dbReference type="PROSITE" id="PS52029"/>
    </source>
</evidence>
<protein>
    <submittedName>
        <fullName evidence="9">Murein L,D-transpeptidase</fullName>
    </submittedName>
</protein>
<dbReference type="InterPro" id="IPR002477">
    <property type="entry name" value="Peptidoglycan-bd-like"/>
</dbReference>
<evidence type="ECO:0000256" key="2">
    <source>
        <dbReference type="ARBA" id="ARBA00005992"/>
    </source>
</evidence>
<dbReference type="InterPro" id="IPR036365">
    <property type="entry name" value="PGBD-like_sf"/>
</dbReference>
<dbReference type="Pfam" id="PF01471">
    <property type="entry name" value="PG_binding_1"/>
    <property type="match status" value="1"/>
</dbReference>
<dbReference type="PROSITE" id="PS52029">
    <property type="entry name" value="LD_TPASE"/>
    <property type="match status" value="1"/>
</dbReference>
<keyword evidence="10" id="KW-1185">Reference proteome</keyword>
<proteinExistence type="inferred from homology"/>
<evidence type="ECO:0000313" key="9">
    <source>
        <dbReference type="EMBL" id="QDP20619.1"/>
    </source>
</evidence>
<dbReference type="PANTHER" id="PTHR30582">
    <property type="entry name" value="L,D-TRANSPEPTIDASE"/>
    <property type="match status" value="1"/>
</dbReference>
<dbReference type="InterPro" id="IPR036366">
    <property type="entry name" value="PGBDSf"/>
</dbReference>
<dbReference type="SUPFAM" id="SSF47090">
    <property type="entry name" value="PGBD-like"/>
    <property type="match status" value="1"/>
</dbReference>
<reference evidence="9 10" key="1">
    <citation type="submission" date="2019-07" db="EMBL/GenBank/DDBJ databases">
        <title>Sphingomonas AE3 Genome sequencing and assembly.</title>
        <authorList>
            <person name="Kim H."/>
        </authorList>
    </citation>
    <scope>NUCLEOTIDE SEQUENCE [LARGE SCALE GENOMIC DNA]</scope>
    <source>
        <strain evidence="9 10">AE3</strain>
    </source>
</reference>
<name>A0A516IUV1_9SPHN</name>
<dbReference type="Gene3D" id="1.10.101.10">
    <property type="entry name" value="PGBD-like superfamily/PGBD"/>
    <property type="match status" value="1"/>
</dbReference>
<dbReference type="PANTHER" id="PTHR30582:SF30">
    <property type="entry name" value="BLR4375 PROTEIN"/>
    <property type="match status" value="1"/>
</dbReference>
<dbReference type="Proteomes" id="UP000321857">
    <property type="component" value="Chromosome"/>
</dbReference>
<evidence type="ECO:0000256" key="7">
    <source>
        <dbReference type="PROSITE-ProRule" id="PRU01373"/>
    </source>
</evidence>
<dbReference type="GO" id="GO:0071972">
    <property type="term" value="F:peptidoglycan L,D-transpeptidase activity"/>
    <property type="evidence" value="ECO:0007669"/>
    <property type="project" value="TreeGrafter"/>
</dbReference>
<dbReference type="InterPro" id="IPR050979">
    <property type="entry name" value="LD-transpeptidase"/>
</dbReference>
<evidence type="ECO:0000256" key="3">
    <source>
        <dbReference type="ARBA" id="ARBA00022679"/>
    </source>
</evidence>
<dbReference type="AlphaFoldDB" id="A0A516IUV1"/>
<evidence type="ECO:0000256" key="5">
    <source>
        <dbReference type="ARBA" id="ARBA00022984"/>
    </source>
</evidence>
<feature type="domain" description="L,D-TPase catalytic" evidence="8">
    <location>
        <begin position="142"/>
        <end position="273"/>
    </location>
</feature>
<dbReference type="EMBL" id="CP041659">
    <property type="protein sequence ID" value="QDP20619.1"/>
    <property type="molecule type" value="Genomic_DNA"/>
</dbReference>
<dbReference type="GO" id="GO:0005576">
    <property type="term" value="C:extracellular region"/>
    <property type="evidence" value="ECO:0007669"/>
    <property type="project" value="TreeGrafter"/>
</dbReference>
<gene>
    <name evidence="9" type="ORF">FMM02_10225</name>
</gene>
<comment type="pathway">
    <text evidence="1 7">Cell wall biogenesis; peptidoglycan biosynthesis.</text>
</comment>
<dbReference type="Pfam" id="PF03734">
    <property type="entry name" value="YkuD"/>
    <property type="match status" value="1"/>
</dbReference>
<comment type="similarity">
    <text evidence="2">Belongs to the YkuD family.</text>
</comment>
<keyword evidence="6 7" id="KW-0961">Cell wall biogenesis/degradation</keyword>
<sequence length="273" mass="28851">MLKAQILLDRVGHSPGVIDGMMGSNTKRAIRAYQRARGMAETGAVGPDLLAALQSEHEGPLLVRYEISAEDVAGPFVSVPSDMTSQSKLDRLGFESPAEGLAEKFHMSQAFLKSLNPGVNFGEAGTTILVVANQPSDLPKVAKVEIDKAASEVRALDGNGKIVATYPATVGSGTFPSPNGTMEVRAIAPDPKYYFDPSGRDWGPDRNLTIAAGPNNPVGGTWIDLSKEGYGIHGTPDPALIGKTASHGCVRLTNWDAEELARAVEPGTKVVFL</sequence>
<dbReference type="Gene3D" id="2.40.440.10">
    <property type="entry name" value="L,D-transpeptidase catalytic domain-like"/>
    <property type="match status" value="1"/>
</dbReference>
<dbReference type="InterPro" id="IPR005490">
    <property type="entry name" value="LD_TPept_cat_dom"/>
</dbReference>
<dbReference type="OrthoDB" id="9787225at2"/>
<keyword evidence="3" id="KW-0808">Transferase</keyword>
<keyword evidence="4 7" id="KW-0133">Cell shape</keyword>
<evidence type="ECO:0000256" key="4">
    <source>
        <dbReference type="ARBA" id="ARBA00022960"/>
    </source>
</evidence>
<accession>A0A516IUV1</accession>
<feature type="active site" description="Proton donor/acceptor" evidence="7">
    <location>
        <position position="233"/>
    </location>
</feature>
<dbReference type="SUPFAM" id="SSF141523">
    <property type="entry name" value="L,D-transpeptidase catalytic domain-like"/>
    <property type="match status" value="1"/>
</dbReference>
<keyword evidence="5 7" id="KW-0573">Peptidoglycan synthesis</keyword>
<organism evidence="9 10">
    <name type="scientific">Sphingomonas xanthus</name>
    <dbReference type="NCBI Taxonomy" id="2594473"/>
    <lineage>
        <taxon>Bacteria</taxon>
        <taxon>Pseudomonadati</taxon>
        <taxon>Pseudomonadota</taxon>
        <taxon>Alphaproteobacteria</taxon>
        <taxon>Sphingomonadales</taxon>
        <taxon>Sphingomonadaceae</taxon>
        <taxon>Sphingomonas</taxon>
    </lineage>
</organism>
<dbReference type="KEGG" id="sxa:FMM02_10225"/>
<dbReference type="InterPro" id="IPR038063">
    <property type="entry name" value="Transpep_catalytic_dom"/>
</dbReference>
<evidence type="ECO:0000256" key="6">
    <source>
        <dbReference type="ARBA" id="ARBA00023316"/>
    </source>
</evidence>
<evidence type="ECO:0000313" key="10">
    <source>
        <dbReference type="Proteomes" id="UP000321857"/>
    </source>
</evidence>
<dbReference type="CDD" id="cd16913">
    <property type="entry name" value="YkuD_like"/>
    <property type="match status" value="1"/>
</dbReference>
<evidence type="ECO:0000256" key="1">
    <source>
        <dbReference type="ARBA" id="ARBA00004752"/>
    </source>
</evidence>
<dbReference type="UniPathway" id="UPA00219"/>